<dbReference type="STRING" id="52904.ENSSMAP00000002821"/>
<accession>A0A2U9C2K1</accession>
<name>A0A2U9C2K1_SCOMX</name>
<sequence length="186" mass="20909">METSQLTTKGTLKIERQTFVGQDCNQACVKEILKDVRARTKRARIARPALVGLVHTRQESAETRRCAQLLESLIRSVFRKHPPETIWVDGYIPQTEARMLSIKKNACKVIHSSQTADNTRNRREPLFWPFQCLFWPQRRGDGGQAIDPTNSRTRGDTESLEEGIPLKTNPMTAGVHVDGEPAGGDS</sequence>
<gene>
    <name evidence="2" type="ORF">SMAX5B_022438</name>
</gene>
<protein>
    <submittedName>
        <fullName evidence="2">Uncharacterized protein</fullName>
    </submittedName>
</protein>
<organism evidence="2 3">
    <name type="scientific">Scophthalmus maximus</name>
    <name type="common">Turbot</name>
    <name type="synonym">Psetta maxima</name>
    <dbReference type="NCBI Taxonomy" id="52904"/>
    <lineage>
        <taxon>Eukaryota</taxon>
        <taxon>Metazoa</taxon>
        <taxon>Chordata</taxon>
        <taxon>Craniata</taxon>
        <taxon>Vertebrata</taxon>
        <taxon>Euteleostomi</taxon>
        <taxon>Actinopterygii</taxon>
        <taxon>Neopterygii</taxon>
        <taxon>Teleostei</taxon>
        <taxon>Neoteleostei</taxon>
        <taxon>Acanthomorphata</taxon>
        <taxon>Carangaria</taxon>
        <taxon>Pleuronectiformes</taxon>
        <taxon>Pleuronectoidei</taxon>
        <taxon>Scophthalmidae</taxon>
        <taxon>Scophthalmus</taxon>
    </lineage>
</organism>
<proteinExistence type="predicted"/>
<dbReference type="EMBL" id="CP026254">
    <property type="protein sequence ID" value="AWP10855.1"/>
    <property type="molecule type" value="Genomic_DNA"/>
</dbReference>
<dbReference type="PANTHER" id="PTHR35675">
    <property type="entry name" value="HYPOTHETICAL PROTEIN LOC100362216"/>
    <property type="match status" value="1"/>
</dbReference>
<reference evidence="2 3" key="1">
    <citation type="submission" date="2017-12" db="EMBL/GenBank/DDBJ databases">
        <title>Integrating genomic resources of turbot (Scophthalmus maximus) in depth evaluation of genetic and physical mapping variation across individuals.</title>
        <authorList>
            <person name="Martinez P."/>
        </authorList>
    </citation>
    <scope>NUCLEOTIDE SEQUENCE [LARGE SCALE GENOMIC DNA]</scope>
</reference>
<keyword evidence="3" id="KW-1185">Reference proteome</keyword>
<evidence type="ECO:0000256" key="1">
    <source>
        <dbReference type="SAM" id="MobiDB-lite"/>
    </source>
</evidence>
<dbReference type="Proteomes" id="UP000246464">
    <property type="component" value="Chromosome 12"/>
</dbReference>
<evidence type="ECO:0000313" key="2">
    <source>
        <dbReference type="EMBL" id="AWP10855.1"/>
    </source>
</evidence>
<dbReference type="PANTHER" id="PTHR35675:SF1">
    <property type="entry name" value="RIKEN CDNA 2810459M11 GENE"/>
    <property type="match status" value="1"/>
</dbReference>
<feature type="region of interest" description="Disordered" evidence="1">
    <location>
        <begin position="139"/>
        <end position="186"/>
    </location>
</feature>
<dbReference type="AlphaFoldDB" id="A0A2U9C2K1"/>
<evidence type="ECO:0000313" key="3">
    <source>
        <dbReference type="Proteomes" id="UP000246464"/>
    </source>
</evidence>